<keyword evidence="2" id="KW-0479">Metal-binding</keyword>
<dbReference type="InterPro" id="IPR001138">
    <property type="entry name" value="Zn2Cys6_DnaBD"/>
</dbReference>
<dbReference type="Pfam" id="PF04082">
    <property type="entry name" value="Fungal_trans"/>
    <property type="match status" value="1"/>
</dbReference>
<dbReference type="PANTHER" id="PTHR46910">
    <property type="entry name" value="TRANSCRIPTION FACTOR PDR1"/>
    <property type="match status" value="1"/>
</dbReference>
<keyword evidence="3" id="KW-0238">DNA-binding</keyword>
<dbReference type="Pfam" id="PF00172">
    <property type="entry name" value="Zn_clus"/>
    <property type="match status" value="1"/>
</dbReference>
<dbReference type="OrthoDB" id="2276320at2759"/>
<comment type="subcellular location">
    <subcellularLocation>
        <location evidence="1">Nucleus</location>
    </subcellularLocation>
</comment>
<dbReference type="Gene3D" id="4.10.240.10">
    <property type="entry name" value="Zn(2)-C6 fungal-type DNA-binding domain"/>
    <property type="match status" value="1"/>
</dbReference>
<feature type="compositionally biased region" description="Polar residues" evidence="5">
    <location>
        <begin position="67"/>
        <end position="79"/>
    </location>
</feature>
<proteinExistence type="predicted"/>
<dbReference type="GO" id="GO:0003677">
    <property type="term" value="F:DNA binding"/>
    <property type="evidence" value="ECO:0007669"/>
    <property type="project" value="UniProtKB-KW"/>
</dbReference>
<dbReference type="SMART" id="SM00066">
    <property type="entry name" value="GAL4"/>
    <property type="match status" value="1"/>
</dbReference>
<dbReference type="GO" id="GO:0005634">
    <property type="term" value="C:nucleus"/>
    <property type="evidence" value="ECO:0007669"/>
    <property type="project" value="UniProtKB-SubCell"/>
</dbReference>
<sequence length="385" mass="43964">MNFDKEGKEEDSLLSLTFLQQGQPNMTFPELFNLLEESSITTTSSTAMATTTMPTTTDHDNTTSNSNLHNEQGYNSSSLNKRSCDICRKRKVKCDSNIQHPCTECKKNQVHCEFLTLPRKRGRKSKEYIEVLESRVVFLERLLEKSLVRRTTKGRRCASMNNSDENTNKNGRYLQQQQQQQLQATISYTNPSVVSKQISSLPESYILQPSLEFIQQTLPTASARTGYCPGAEKTIKSYFDGPHSKWVFIDKHAFLMQFYYQYPQPLEEHLFYAICAVGFQFIPCKNRTQEQLVAAKYLREKAMYHVKNLLFEQSSITSIQTLILMSTLAPTSSSGTTTSITILNNDNNMKDGDDYEGNEEENDDVYHTGEQVLLRSSTSLLSTNW</sequence>
<gene>
    <name evidence="7" type="ORF">INT45_011813</name>
</gene>
<accession>A0A8H7S942</accession>
<dbReference type="PROSITE" id="PS50048">
    <property type="entry name" value="ZN2_CY6_FUNGAL_2"/>
    <property type="match status" value="1"/>
</dbReference>
<evidence type="ECO:0000313" key="7">
    <source>
        <dbReference type="EMBL" id="KAG2225130.1"/>
    </source>
</evidence>
<evidence type="ECO:0000313" key="8">
    <source>
        <dbReference type="Proteomes" id="UP000646827"/>
    </source>
</evidence>
<feature type="domain" description="Zn(2)-C6 fungal-type" evidence="6">
    <location>
        <begin position="83"/>
        <end position="114"/>
    </location>
</feature>
<organism evidence="7 8">
    <name type="scientific">Circinella minor</name>
    <dbReference type="NCBI Taxonomy" id="1195481"/>
    <lineage>
        <taxon>Eukaryota</taxon>
        <taxon>Fungi</taxon>
        <taxon>Fungi incertae sedis</taxon>
        <taxon>Mucoromycota</taxon>
        <taxon>Mucoromycotina</taxon>
        <taxon>Mucoromycetes</taxon>
        <taxon>Mucorales</taxon>
        <taxon>Lichtheimiaceae</taxon>
        <taxon>Circinella</taxon>
    </lineage>
</organism>
<dbReference type="InterPro" id="IPR050987">
    <property type="entry name" value="AtrR-like"/>
</dbReference>
<evidence type="ECO:0000256" key="3">
    <source>
        <dbReference type="ARBA" id="ARBA00023125"/>
    </source>
</evidence>
<feature type="region of interest" description="Disordered" evidence="5">
    <location>
        <begin position="44"/>
        <end position="79"/>
    </location>
</feature>
<evidence type="ECO:0000256" key="2">
    <source>
        <dbReference type="ARBA" id="ARBA00022723"/>
    </source>
</evidence>
<dbReference type="CDD" id="cd12148">
    <property type="entry name" value="fungal_TF_MHR"/>
    <property type="match status" value="1"/>
</dbReference>
<dbReference type="EMBL" id="JAEPRB010000032">
    <property type="protein sequence ID" value="KAG2225130.1"/>
    <property type="molecule type" value="Genomic_DNA"/>
</dbReference>
<comment type="caution">
    <text evidence="7">The sequence shown here is derived from an EMBL/GenBank/DDBJ whole genome shotgun (WGS) entry which is preliminary data.</text>
</comment>
<protein>
    <recommendedName>
        <fullName evidence="6">Zn(2)-C6 fungal-type domain-containing protein</fullName>
    </recommendedName>
</protein>
<dbReference type="Proteomes" id="UP000646827">
    <property type="component" value="Unassembled WGS sequence"/>
</dbReference>
<feature type="region of interest" description="Disordered" evidence="5">
    <location>
        <begin position="332"/>
        <end position="361"/>
    </location>
</feature>
<dbReference type="InterPro" id="IPR007219">
    <property type="entry name" value="XnlR_reg_dom"/>
</dbReference>
<dbReference type="SUPFAM" id="SSF57701">
    <property type="entry name" value="Zn2/Cys6 DNA-binding domain"/>
    <property type="match status" value="1"/>
</dbReference>
<dbReference type="AlphaFoldDB" id="A0A8H7S942"/>
<dbReference type="CDD" id="cd00067">
    <property type="entry name" value="GAL4"/>
    <property type="match status" value="1"/>
</dbReference>
<keyword evidence="8" id="KW-1185">Reference proteome</keyword>
<evidence type="ECO:0000256" key="4">
    <source>
        <dbReference type="ARBA" id="ARBA00023242"/>
    </source>
</evidence>
<dbReference type="GO" id="GO:0008270">
    <property type="term" value="F:zinc ion binding"/>
    <property type="evidence" value="ECO:0007669"/>
    <property type="project" value="InterPro"/>
</dbReference>
<dbReference type="PROSITE" id="PS00463">
    <property type="entry name" value="ZN2_CY6_FUNGAL_1"/>
    <property type="match status" value="1"/>
</dbReference>
<evidence type="ECO:0000256" key="5">
    <source>
        <dbReference type="SAM" id="MobiDB-lite"/>
    </source>
</evidence>
<dbReference type="PANTHER" id="PTHR46910:SF3">
    <property type="entry name" value="HALOTOLERANCE PROTEIN 9-RELATED"/>
    <property type="match status" value="1"/>
</dbReference>
<reference evidence="7 8" key="1">
    <citation type="submission" date="2020-12" db="EMBL/GenBank/DDBJ databases">
        <title>Metabolic potential, ecology and presence of endohyphal bacteria is reflected in genomic diversity of Mucoromycotina.</title>
        <authorList>
            <person name="Muszewska A."/>
            <person name="Okrasinska A."/>
            <person name="Steczkiewicz K."/>
            <person name="Drgas O."/>
            <person name="Orlowska M."/>
            <person name="Perlinska-Lenart U."/>
            <person name="Aleksandrzak-Piekarczyk T."/>
            <person name="Szatraj K."/>
            <person name="Zielenkiewicz U."/>
            <person name="Pilsyk S."/>
            <person name="Malc E."/>
            <person name="Mieczkowski P."/>
            <person name="Kruszewska J.S."/>
            <person name="Biernat P."/>
            <person name="Pawlowska J."/>
        </authorList>
    </citation>
    <scope>NUCLEOTIDE SEQUENCE [LARGE SCALE GENOMIC DNA]</scope>
    <source>
        <strain evidence="7 8">CBS 142.35</strain>
    </source>
</reference>
<feature type="compositionally biased region" description="Low complexity" evidence="5">
    <location>
        <begin position="332"/>
        <end position="341"/>
    </location>
</feature>
<dbReference type="GO" id="GO:0006351">
    <property type="term" value="P:DNA-templated transcription"/>
    <property type="evidence" value="ECO:0007669"/>
    <property type="project" value="InterPro"/>
</dbReference>
<evidence type="ECO:0000259" key="6">
    <source>
        <dbReference type="PROSITE" id="PS50048"/>
    </source>
</evidence>
<dbReference type="GO" id="GO:0000981">
    <property type="term" value="F:DNA-binding transcription factor activity, RNA polymerase II-specific"/>
    <property type="evidence" value="ECO:0007669"/>
    <property type="project" value="InterPro"/>
</dbReference>
<dbReference type="InterPro" id="IPR036864">
    <property type="entry name" value="Zn2-C6_fun-type_DNA-bd_sf"/>
</dbReference>
<name>A0A8H7S942_9FUNG</name>
<feature type="compositionally biased region" description="Low complexity" evidence="5">
    <location>
        <begin position="44"/>
        <end position="66"/>
    </location>
</feature>
<keyword evidence="4" id="KW-0539">Nucleus</keyword>
<evidence type="ECO:0000256" key="1">
    <source>
        <dbReference type="ARBA" id="ARBA00004123"/>
    </source>
</evidence>